<name>I0ERN3_HELCM</name>
<dbReference type="Gene3D" id="1.20.120.1430">
    <property type="entry name" value="HP0721 helical bundle"/>
    <property type="match status" value="1"/>
</dbReference>
<keyword evidence="2" id="KW-1185">Reference proteome</keyword>
<dbReference type="InterPro" id="IPR038310">
    <property type="entry name" value="DUF1104_sf"/>
</dbReference>
<dbReference type="Pfam" id="PF06518">
    <property type="entry name" value="DUF1104"/>
    <property type="match status" value="1"/>
</dbReference>
<protein>
    <recommendedName>
        <fullName evidence="3">DUF1104 domain-containing protein</fullName>
    </recommendedName>
</protein>
<dbReference type="HOGENOM" id="CLU_1684142_0_0_7"/>
<gene>
    <name evidence="1" type="ordered locus">HCD_02930</name>
</gene>
<evidence type="ECO:0000313" key="1">
    <source>
        <dbReference type="EMBL" id="AFI05602.1"/>
    </source>
</evidence>
<accession>I0ERN3</accession>
<dbReference type="EMBL" id="CP003481">
    <property type="protein sequence ID" value="AFI05602.1"/>
    <property type="molecule type" value="Genomic_DNA"/>
</dbReference>
<proteinExistence type="predicted"/>
<sequence>MKYILQSKLGISILILAFLNPSVIFAKEYQHTQKHSQEIKDFSIYSNEELLDFLGKIEPKDFPAFKIEMRKRTSIMDNETYQKFHDQMSEKATKNTQNLSQADYKKRQLEIKKMIQKTASKMSPKELEESKLLSMRCDCDDEEHTHRDPYYLEQSN</sequence>
<evidence type="ECO:0000313" key="2">
    <source>
        <dbReference type="Proteomes" id="UP000005013"/>
    </source>
</evidence>
<reference evidence="1 2" key="1">
    <citation type="journal article" date="2013" name="PLoS ONE">
        <title>Sequence Divergence and Conservation in Genomes ofHelicobacter cetorum Strains from a Dolphin and a Whale.</title>
        <authorList>
            <person name="Kersulyte D."/>
            <person name="Rossi M."/>
            <person name="Berg D.E."/>
        </authorList>
    </citation>
    <scope>NUCLEOTIDE SEQUENCE [LARGE SCALE GENOMIC DNA]</scope>
    <source>
        <strain evidence="1 2">MIT 99-5656</strain>
    </source>
</reference>
<dbReference type="STRING" id="1163745.HCD_02930"/>
<evidence type="ECO:0008006" key="3">
    <source>
        <dbReference type="Google" id="ProtNLM"/>
    </source>
</evidence>
<dbReference type="AlphaFoldDB" id="I0ERN3"/>
<organism evidence="1 2">
    <name type="scientific">Helicobacter cetorum (strain ATCC BAA-540 / CCUG 52418 / MIT 99-5656)</name>
    <dbReference type="NCBI Taxonomy" id="1163745"/>
    <lineage>
        <taxon>Bacteria</taxon>
        <taxon>Pseudomonadati</taxon>
        <taxon>Campylobacterota</taxon>
        <taxon>Epsilonproteobacteria</taxon>
        <taxon>Campylobacterales</taxon>
        <taxon>Helicobacteraceae</taxon>
        <taxon>Helicobacter</taxon>
    </lineage>
</organism>
<dbReference type="PATRIC" id="fig|1163745.3.peg.626"/>
<dbReference type="OrthoDB" id="9826277at2"/>
<dbReference type="KEGG" id="hcm:HCD_02930"/>
<dbReference type="Proteomes" id="UP000005013">
    <property type="component" value="Chromosome"/>
</dbReference>
<dbReference type="RefSeq" id="WP_014659115.1">
    <property type="nucleotide sequence ID" value="NC_017735.1"/>
</dbReference>
<dbReference type="InterPro" id="IPR009488">
    <property type="entry name" value="DUF1104"/>
</dbReference>